<reference evidence="1 2" key="1">
    <citation type="submission" date="2015-09" db="EMBL/GenBank/DDBJ databases">
        <title>Host preference determinants of Valsa canker pathogens revealed by comparative genomics.</title>
        <authorList>
            <person name="Yin Z."/>
            <person name="Huang L."/>
        </authorList>
    </citation>
    <scope>NUCLEOTIDE SEQUENCE [LARGE SCALE GENOMIC DNA]</scope>
    <source>
        <strain evidence="1 2">YSFL</strain>
    </source>
</reference>
<evidence type="ECO:0000313" key="1">
    <source>
        <dbReference type="EMBL" id="ROW00658.1"/>
    </source>
</evidence>
<dbReference type="STRING" id="252740.A0A423WBL8"/>
<comment type="caution">
    <text evidence="1">The sequence shown here is derived from an EMBL/GenBank/DDBJ whole genome shotgun (WGS) entry which is preliminary data.</text>
</comment>
<name>A0A423WBL8_CYTCH</name>
<dbReference type="OrthoDB" id="5154014at2759"/>
<dbReference type="Proteomes" id="UP000284375">
    <property type="component" value="Unassembled WGS sequence"/>
</dbReference>
<accession>A0A423WBL8</accession>
<keyword evidence="2" id="KW-1185">Reference proteome</keyword>
<dbReference type="EMBL" id="LJZO01000008">
    <property type="protein sequence ID" value="ROW00658.1"/>
    <property type="molecule type" value="Genomic_DNA"/>
</dbReference>
<sequence>MEVPWFQNLGDRDLLAYLQGLHELARAEKHTLFKFSLQVLGRVDVAEVTGNMAVGERIRTLDLGRTTSNRQTYLLSHHEHLEGNDIVTALLDDGVIRLKDAAKTHCLNFTSTWSTEAIGSIVGTPLLLSILSCIVWPMVAVLKYGADVQTSVQTGVTIAGFIVTARKQSTALGNEQAGDAPLEESRATSGH</sequence>
<dbReference type="AlphaFoldDB" id="A0A423WBL8"/>
<evidence type="ECO:0000313" key="2">
    <source>
        <dbReference type="Proteomes" id="UP000284375"/>
    </source>
</evidence>
<gene>
    <name evidence="1" type="ORF">VSDG_03333</name>
</gene>
<proteinExistence type="predicted"/>
<organism evidence="1 2">
    <name type="scientific">Cytospora chrysosperma</name>
    <name type="common">Cytospora canker fungus</name>
    <name type="synonym">Sphaeria chrysosperma</name>
    <dbReference type="NCBI Taxonomy" id="252740"/>
    <lineage>
        <taxon>Eukaryota</taxon>
        <taxon>Fungi</taxon>
        <taxon>Dikarya</taxon>
        <taxon>Ascomycota</taxon>
        <taxon>Pezizomycotina</taxon>
        <taxon>Sordariomycetes</taxon>
        <taxon>Sordariomycetidae</taxon>
        <taxon>Diaporthales</taxon>
        <taxon>Cytosporaceae</taxon>
        <taxon>Cytospora</taxon>
    </lineage>
</organism>
<protein>
    <submittedName>
        <fullName evidence="1">Uncharacterized protein</fullName>
    </submittedName>
</protein>